<proteinExistence type="predicted"/>
<evidence type="ECO:0000313" key="1">
    <source>
        <dbReference type="EMBL" id="KAL0930077.1"/>
    </source>
</evidence>
<dbReference type="EMBL" id="VUJX02000012">
    <property type="protein sequence ID" value="KAL0930077.1"/>
    <property type="molecule type" value="Genomic_DNA"/>
</dbReference>
<reference evidence="1 2" key="1">
    <citation type="journal article" date="2020" name="Phytopathology">
        <title>Genome Sequence Resources of Colletotrichum truncatum, C. plurivorum, C. musicola, and C. sojae: Four Species Pathogenic to Soybean (Glycine max).</title>
        <authorList>
            <person name="Rogerio F."/>
            <person name="Boufleur T.R."/>
            <person name="Ciampi-Guillardi M."/>
            <person name="Sukno S.A."/>
            <person name="Thon M.R."/>
            <person name="Massola Junior N.S."/>
            <person name="Baroncelli R."/>
        </authorList>
    </citation>
    <scope>NUCLEOTIDE SEQUENCE [LARGE SCALE GENOMIC DNA]</scope>
    <source>
        <strain evidence="1 2">CMES1059</strain>
    </source>
</reference>
<organism evidence="1 2">
    <name type="scientific">Colletotrichum truncatum</name>
    <name type="common">Anthracnose fungus</name>
    <name type="synonym">Colletotrichum capsici</name>
    <dbReference type="NCBI Taxonomy" id="5467"/>
    <lineage>
        <taxon>Eukaryota</taxon>
        <taxon>Fungi</taxon>
        <taxon>Dikarya</taxon>
        <taxon>Ascomycota</taxon>
        <taxon>Pezizomycotina</taxon>
        <taxon>Sordariomycetes</taxon>
        <taxon>Hypocreomycetidae</taxon>
        <taxon>Glomerellales</taxon>
        <taxon>Glomerellaceae</taxon>
        <taxon>Colletotrichum</taxon>
        <taxon>Colletotrichum truncatum species complex</taxon>
    </lineage>
</organism>
<evidence type="ECO:0000313" key="2">
    <source>
        <dbReference type="Proteomes" id="UP000805649"/>
    </source>
</evidence>
<dbReference type="Proteomes" id="UP000805649">
    <property type="component" value="Unassembled WGS sequence"/>
</dbReference>
<name>A0ACC3YFF2_COLTU</name>
<keyword evidence="2" id="KW-1185">Reference proteome</keyword>
<accession>A0ACC3YFF2</accession>
<sequence>MKSVLLATLINIIIEHVSASYMNQLLGLQAGCNRDNCFRAVLGSRPGPASAFADCSSWMQVTETPCASTVTETATVTSFTTTLANPFPGISNMKRGQLEDRQVSSTPLGTTSCTVLKNSPSSLAAYIQTACPSVGTFAPSARYSTACSCAGVTAATTTLAASITTVTTTSTFLTAYTPTNTPTAFILQTSIDRNLYVSVDDTGALRLVRNATAATPFYIDDAREMRNLNSPNKTFVNYYDPDPYTADDKVYSDVEGPGKYQINCGIVGRVDGGFYGNCQSSGSPSGNPDVYGFSSCSYHGEYVYMTPNFSNVRCRPGGFTFSGFYLKTYTGNQAGGGK</sequence>
<gene>
    <name evidence="1" type="ORF">CTRU02_214897</name>
</gene>
<protein>
    <submittedName>
        <fullName evidence="1">FAD dependent oxidoreductase</fullName>
    </submittedName>
</protein>
<comment type="caution">
    <text evidence="1">The sequence shown here is derived from an EMBL/GenBank/DDBJ whole genome shotgun (WGS) entry which is preliminary data.</text>
</comment>